<protein>
    <submittedName>
        <fullName evidence="1">Uncharacterized protein</fullName>
    </submittedName>
</protein>
<dbReference type="EMBL" id="JH930468">
    <property type="protein sequence ID" value="EKM60164.1"/>
    <property type="molecule type" value="Genomic_DNA"/>
</dbReference>
<dbReference type="RefSeq" id="XP_007389643.1">
    <property type="nucleotide sequence ID" value="XM_007389581.1"/>
</dbReference>
<dbReference type="Proteomes" id="UP000008370">
    <property type="component" value="Unassembled WGS sequence"/>
</dbReference>
<dbReference type="GeneID" id="18913696"/>
<sequence>MTYSMPRPVLAHSVSHFSHNPCAGRPAMPEAIAHDRGRSLVRERSDVAAIADSDATPREHLREIREQLARSRRSIENLRQIVERRREARVAAKTTPSNHDMAVTATAAVATKPEAGDDDRSDGFAGDVEVQIQEALDSDADSGESSFAGAYMRDGMNEFWGPGRFRVEIKSLWEHTTLWDLEAEHIYPCVCTLVIADLHTSRPIYDTPPIKNIRLDFWASWNNEPRGQSTTFSDAELEHAAWKASYTGYIVSREDANASMLHNSDSIFMCDDWHSVADGDAYSAHGTLFFVPIPTEQLLAWESRVFRMRAYVVFGVEEPGLSLPQFEACSAIMDVPIESLRKEHHMDGKPLLHRTNLLPGKWD</sequence>
<proteinExistence type="predicted"/>
<organism evidence="1 2">
    <name type="scientific">Phanerochaete carnosa (strain HHB-10118-sp)</name>
    <name type="common">White-rot fungus</name>
    <name type="synonym">Peniophora carnosa</name>
    <dbReference type="NCBI Taxonomy" id="650164"/>
    <lineage>
        <taxon>Eukaryota</taxon>
        <taxon>Fungi</taxon>
        <taxon>Dikarya</taxon>
        <taxon>Basidiomycota</taxon>
        <taxon>Agaricomycotina</taxon>
        <taxon>Agaricomycetes</taxon>
        <taxon>Polyporales</taxon>
        <taxon>Phanerochaetaceae</taxon>
        <taxon>Phanerochaete</taxon>
    </lineage>
</organism>
<dbReference type="KEGG" id="pco:PHACADRAFT_246002"/>
<dbReference type="InParanoid" id="K5WLU9"/>
<dbReference type="HOGENOM" id="CLU_763146_0_0_1"/>
<dbReference type="OrthoDB" id="3059771at2759"/>
<keyword evidence="2" id="KW-1185">Reference proteome</keyword>
<gene>
    <name evidence="1" type="ORF">PHACADRAFT_246002</name>
</gene>
<evidence type="ECO:0000313" key="2">
    <source>
        <dbReference type="Proteomes" id="UP000008370"/>
    </source>
</evidence>
<reference evidence="1 2" key="1">
    <citation type="journal article" date="2012" name="BMC Genomics">
        <title>Comparative genomics of the white-rot fungi, Phanerochaete carnosa and P. chrysosporium, to elucidate the genetic basis of the distinct wood types they colonize.</title>
        <authorList>
            <person name="Suzuki H."/>
            <person name="MacDonald J."/>
            <person name="Syed K."/>
            <person name="Salamov A."/>
            <person name="Hori C."/>
            <person name="Aerts A."/>
            <person name="Henrissat B."/>
            <person name="Wiebenga A."/>
            <person name="vanKuyk P.A."/>
            <person name="Barry K."/>
            <person name="Lindquist E."/>
            <person name="LaButti K."/>
            <person name="Lapidus A."/>
            <person name="Lucas S."/>
            <person name="Coutinho P."/>
            <person name="Gong Y."/>
            <person name="Samejima M."/>
            <person name="Mahadevan R."/>
            <person name="Abou-Zaid M."/>
            <person name="de Vries R.P."/>
            <person name="Igarashi K."/>
            <person name="Yadav J.S."/>
            <person name="Grigoriev I.V."/>
            <person name="Master E.R."/>
        </authorList>
    </citation>
    <scope>NUCLEOTIDE SEQUENCE [LARGE SCALE GENOMIC DNA]</scope>
    <source>
        <strain evidence="1 2">HHB-10118-sp</strain>
    </source>
</reference>
<accession>K5WLU9</accession>
<dbReference type="AlphaFoldDB" id="K5WLU9"/>
<evidence type="ECO:0000313" key="1">
    <source>
        <dbReference type="EMBL" id="EKM60164.1"/>
    </source>
</evidence>
<name>K5WLU9_PHACS</name>